<organism evidence="1 2">
    <name type="scientific">Noviherbaspirillum denitrificans</name>
    <dbReference type="NCBI Taxonomy" id="1968433"/>
    <lineage>
        <taxon>Bacteria</taxon>
        <taxon>Pseudomonadati</taxon>
        <taxon>Pseudomonadota</taxon>
        <taxon>Betaproteobacteria</taxon>
        <taxon>Burkholderiales</taxon>
        <taxon>Oxalobacteraceae</taxon>
        <taxon>Noviherbaspirillum</taxon>
    </lineage>
</organism>
<accession>A0A254T6S4</accession>
<comment type="caution">
    <text evidence="1">The sequence shown here is derived from an EMBL/GenBank/DDBJ whole genome shotgun (WGS) entry which is preliminary data.</text>
</comment>
<name>A0A254T6S4_9BURK</name>
<dbReference type="Proteomes" id="UP000197535">
    <property type="component" value="Unassembled WGS sequence"/>
</dbReference>
<protein>
    <submittedName>
        <fullName evidence="1">Uncharacterized protein</fullName>
    </submittedName>
</protein>
<evidence type="ECO:0000313" key="2">
    <source>
        <dbReference type="Proteomes" id="UP000197535"/>
    </source>
</evidence>
<proteinExistence type="predicted"/>
<dbReference type="AlphaFoldDB" id="A0A254T6S4"/>
<sequence length="131" mass="15323">MRAYFNSELPPDTYRCSKERRLIEVDLAYIKKRPKAITNELLERSLQGEKQSLKILRKALRTYRDSEIDKGFDGVVVLRNEGNHYELTTIGAVDNDYERSSKVTNQQKMDIKTINYLFCSSLSELPYAYMD</sequence>
<reference evidence="1 2" key="1">
    <citation type="submission" date="2016-02" db="EMBL/GenBank/DDBJ databases">
        <authorList>
            <person name="Wen L."/>
            <person name="He K."/>
            <person name="Yang H."/>
        </authorList>
    </citation>
    <scope>NUCLEOTIDE SEQUENCE [LARGE SCALE GENOMIC DNA]</scope>
    <source>
        <strain evidence="1 2">TSA40</strain>
    </source>
</reference>
<dbReference type="EMBL" id="LSTO01000009">
    <property type="protein sequence ID" value="OWW18346.1"/>
    <property type="molecule type" value="Genomic_DNA"/>
</dbReference>
<keyword evidence="2" id="KW-1185">Reference proteome</keyword>
<evidence type="ECO:0000313" key="1">
    <source>
        <dbReference type="EMBL" id="OWW18346.1"/>
    </source>
</evidence>
<gene>
    <name evidence="1" type="ORF">AYR66_02555</name>
</gene>